<dbReference type="SUPFAM" id="SSF81343">
    <property type="entry name" value="Fumarate reductase respiratory complex transmembrane subunits"/>
    <property type="match status" value="1"/>
</dbReference>
<dbReference type="Gene3D" id="1.20.1300.10">
    <property type="entry name" value="Fumarate reductase/succinate dehydrogenase, transmembrane subunit"/>
    <property type="match status" value="1"/>
</dbReference>
<dbReference type="InterPro" id="IPR034804">
    <property type="entry name" value="SQR/QFR_C/D"/>
</dbReference>
<dbReference type="InterPro" id="IPR011138">
    <property type="entry name" value="Cytochrome_b-558"/>
</dbReference>
<dbReference type="AlphaFoldDB" id="A0A7T7S1Y9"/>
<dbReference type="NCBIfam" id="TIGR02046">
    <property type="entry name" value="sdhC_b558_fam"/>
    <property type="match status" value="1"/>
</dbReference>
<reference evidence="3 4" key="1">
    <citation type="submission" date="2020-12" db="EMBL/GenBank/DDBJ databases">
        <authorList>
            <person name="Zhou J."/>
        </authorList>
    </citation>
    <scope>NUCLEOTIDE SEQUENCE [LARGE SCALE GENOMIC DNA]</scope>
    <source>
        <strain evidence="3 4">CCUG 61299</strain>
    </source>
</reference>
<protein>
    <submittedName>
        <fullName evidence="3">Succinate dehydrogenase cytochrome b subunit</fullName>
    </submittedName>
</protein>
<sequence>MSSPADLAGASPHRLRGDAPAPPPRRRHRLSFTALKTTMAVTGTVMALFVAVHMLGNLKAFAGPQAYNDYAAWLREALYPLLPVEGLLWLMRLVLGTCLLLHVLAGLALWRRGRDARGPHRRQGLRRHSLPASSMLATGALTGLFVLVHLLDLTVGALVAAPGYTPPDHSGGAVQVSAYQNLVASLSRPGMALFYTAVMLALGTHLAQGLWNVVTDLGGTGLRLRRAFLVLSHAAALLVVLVNGALPLLVLTGVIS</sequence>
<dbReference type="RefSeq" id="WP_200275332.1">
    <property type="nucleotide sequence ID" value="NZ_CP066802.1"/>
</dbReference>
<dbReference type="Proteomes" id="UP000595895">
    <property type="component" value="Chromosome"/>
</dbReference>
<keyword evidence="2" id="KW-1133">Transmembrane helix</keyword>
<dbReference type="CDD" id="cd03498">
    <property type="entry name" value="SQR_TypeB_2_TM"/>
    <property type="match status" value="1"/>
</dbReference>
<proteinExistence type="predicted"/>
<evidence type="ECO:0000256" key="1">
    <source>
        <dbReference type="SAM" id="MobiDB-lite"/>
    </source>
</evidence>
<feature type="transmembrane region" description="Helical" evidence="2">
    <location>
        <begin position="192"/>
        <end position="215"/>
    </location>
</feature>
<accession>A0A7T7S1Y9</accession>
<gene>
    <name evidence="3" type="ORF">JG540_08470</name>
</gene>
<organism evidence="3 4">
    <name type="scientific">Actinomyces weissii</name>
    <dbReference type="NCBI Taxonomy" id="675090"/>
    <lineage>
        <taxon>Bacteria</taxon>
        <taxon>Bacillati</taxon>
        <taxon>Actinomycetota</taxon>
        <taxon>Actinomycetes</taxon>
        <taxon>Actinomycetales</taxon>
        <taxon>Actinomycetaceae</taxon>
        <taxon>Actinomyces</taxon>
    </lineage>
</organism>
<evidence type="ECO:0000256" key="2">
    <source>
        <dbReference type="SAM" id="Phobius"/>
    </source>
</evidence>
<dbReference type="EMBL" id="CP066802">
    <property type="protein sequence ID" value="QQM67062.1"/>
    <property type="molecule type" value="Genomic_DNA"/>
</dbReference>
<keyword evidence="4" id="KW-1185">Reference proteome</keyword>
<keyword evidence="2" id="KW-0812">Transmembrane</keyword>
<feature type="transmembrane region" description="Helical" evidence="2">
    <location>
        <begin position="89"/>
        <end position="110"/>
    </location>
</feature>
<feature type="transmembrane region" description="Helical" evidence="2">
    <location>
        <begin position="227"/>
        <end position="255"/>
    </location>
</feature>
<dbReference type="GO" id="GO:0016020">
    <property type="term" value="C:membrane"/>
    <property type="evidence" value="ECO:0007669"/>
    <property type="project" value="InterPro"/>
</dbReference>
<keyword evidence="2" id="KW-0472">Membrane</keyword>
<evidence type="ECO:0000313" key="3">
    <source>
        <dbReference type="EMBL" id="QQM67062.1"/>
    </source>
</evidence>
<name>A0A7T7S1Y9_9ACTO</name>
<feature type="transmembrane region" description="Helical" evidence="2">
    <location>
        <begin position="34"/>
        <end position="55"/>
    </location>
</feature>
<feature type="transmembrane region" description="Helical" evidence="2">
    <location>
        <begin position="130"/>
        <end position="151"/>
    </location>
</feature>
<dbReference type="KEGG" id="awe:JG540_08470"/>
<feature type="region of interest" description="Disordered" evidence="1">
    <location>
        <begin position="1"/>
        <end position="26"/>
    </location>
</feature>
<evidence type="ECO:0000313" key="4">
    <source>
        <dbReference type="Proteomes" id="UP000595895"/>
    </source>
</evidence>